<dbReference type="AlphaFoldDB" id="A0A5A7M895"/>
<accession>A0A5A7M895</accession>
<dbReference type="PANTHER" id="PTHR48207:SF3">
    <property type="entry name" value="SUCCINATE--HYDROXYMETHYLGLUTARATE COA-TRANSFERASE"/>
    <property type="match status" value="1"/>
</dbReference>
<dbReference type="InterPro" id="IPR044855">
    <property type="entry name" value="CoA-Trfase_III_dom3_sf"/>
</dbReference>
<dbReference type="InterPro" id="IPR023606">
    <property type="entry name" value="CoA-Trfase_III_dom_1_sf"/>
</dbReference>
<dbReference type="Gene3D" id="3.30.1540.10">
    <property type="entry name" value="formyl-coa transferase, domain 3"/>
    <property type="match status" value="1"/>
</dbReference>
<dbReference type="Proteomes" id="UP000323105">
    <property type="component" value="Unassembled WGS sequence"/>
</dbReference>
<reference evidence="2 3" key="1">
    <citation type="journal article" date="2019" name="Microbiol. Resour. Announc.">
        <title>Draft Genome Sequence of Comamonas testosteroni TA441, a Bacterium That Has a Cryptic Phenol Degradation Gene Cluster.</title>
        <authorList>
            <person name="Arai H."/>
            <person name="Ishii M."/>
        </authorList>
    </citation>
    <scope>NUCLEOTIDE SEQUENCE [LARGE SCALE GENOMIC DNA]</scope>
    <source>
        <strain evidence="2 3">TA441</strain>
    </source>
</reference>
<dbReference type="Gene3D" id="3.40.50.10540">
    <property type="entry name" value="Crotonobetainyl-coa:carnitine coa-transferase, domain 1"/>
    <property type="match status" value="1"/>
</dbReference>
<evidence type="ECO:0000313" key="3">
    <source>
        <dbReference type="Proteomes" id="UP000323105"/>
    </source>
</evidence>
<keyword evidence="1 2" id="KW-0808">Transferase</keyword>
<gene>
    <name evidence="2" type="ORF">CTTA_0831</name>
</gene>
<dbReference type="InterPro" id="IPR050483">
    <property type="entry name" value="CoA-transferase_III_domain"/>
</dbReference>
<dbReference type="Pfam" id="PF02515">
    <property type="entry name" value="CoA_transf_3"/>
    <property type="match status" value="1"/>
</dbReference>
<dbReference type="PANTHER" id="PTHR48207">
    <property type="entry name" value="SUCCINATE--HYDROXYMETHYLGLUTARATE COA-TRANSFERASE"/>
    <property type="match status" value="1"/>
</dbReference>
<proteinExistence type="predicted"/>
<name>A0A5A7M895_COMTE</name>
<dbReference type="RefSeq" id="WP_149354691.1">
    <property type="nucleotide sequence ID" value="NZ_BKBW01000001.1"/>
</dbReference>
<evidence type="ECO:0000313" key="2">
    <source>
        <dbReference type="EMBL" id="GEQ73826.1"/>
    </source>
</evidence>
<dbReference type="InterPro" id="IPR003673">
    <property type="entry name" value="CoA-Trfase_fam_III"/>
</dbReference>
<dbReference type="GO" id="GO:0008410">
    <property type="term" value="F:CoA-transferase activity"/>
    <property type="evidence" value="ECO:0007669"/>
    <property type="project" value="TreeGrafter"/>
</dbReference>
<dbReference type="EMBL" id="BKBW01000001">
    <property type="protein sequence ID" value="GEQ73826.1"/>
    <property type="molecule type" value="Genomic_DNA"/>
</dbReference>
<dbReference type="SUPFAM" id="SSF89796">
    <property type="entry name" value="CoA-transferase family III (CaiB/BaiF)"/>
    <property type="match status" value="1"/>
</dbReference>
<protein>
    <submittedName>
        <fullName evidence="2">CoA transferase</fullName>
    </submittedName>
</protein>
<sequence length="426" mass="46566">MNAHNIHSQALGNVRVLDLTRVLAGPWCTQTLADMGADVIKIEHPSRGDDTRHWGPPYFRTTDGREARDATYFASTNRNKRSVGVDIAISEGADLVRALAAHCDVFIENFKVGDLKRYGLDYERIRSINPRIVYCSITGYGQSGPYSNRPGYDFVFQAEGGLMSITGERDDLPGGGPQKVGVAIADLTTGLYASIAILAALNHRHASGEGQYIDLALLDCVTALASNQGAFHLINDMDPQRWGNAHPALVPYQVLDTSDGKIVVAVGNDEQWRRFCQVLDSKELEEDPAFAHMSGRIQNRQLLLSRVQAIIATQSCDHWLAEFSLRDVPNGRINSYRETFQHPQIIHREMAVNVGSDNGEGYVRGIANPIKFSATPVQYTRAPSALGSYTAEVLQQVLGLGEGRITALQALGVISTMSADIEKGTS</sequence>
<organism evidence="2 3">
    <name type="scientific">Comamonas testosteroni</name>
    <name type="common">Pseudomonas testosteroni</name>
    <dbReference type="NCBI Taxonomy" id="285"/>
    <lineage>
        <taxon>Bacteria</taxon>
        <taxon>Pseudomonadati</taxon>
        <taxon>Pseudomonadota</taxon>
        <taxon>Betaproteobacteria</taxon>
        <taxon>Burkholderiales</taxon>
        <taxon>Comamonadaceae</taxon>
        <taxon>Comamonas</taxon>
    </lineage>
</organism>
<comment type="caution">
    <text evidence="2">The sequence shown here is derived from an EMBL/GenBank/DDBJ whole genome shotgun (WGS) entry which is preliminary data.</text>
</comment>
<evidence type="ECO:0000256" key="1">
    <source>
        <dbReference type="ARBA" id="ARBA00022679"/>
    </source>
</evidence>